<name>A0A0F9W4V9_9ZZZZ</name>
<dbReference type="InterPro" id="IPR036237">
    <property type="entry name" value="Xyl_isomerase-like_sf"/>
</dbReference>
<organism evidence="1">
    <name type="scientific">marine sediment metagenome</name>
    <dbReference type="NCBI Taxonomy" id="412755"/>
    <lineage>
        <taxon>unclassified sequences</taxon>
        <taxon>metagenomes</taxon>
        <taxon>ecological metagenomes</taxon>
    </lineage>
</organism>
<dbReference type="Gene3D" id="3.20.20.150">
    <property type="entry name" value="Divalent-metal-dependent TIM barrel enzymes"/>
    <property type="match status" value="1"/>
</dbReference>
<comment type="caution">
    <text evidence="1">The sequence shown here is derived from an EMBL/GenBank/DDBJ whole genome shotgun (WGS) entry which is preliminary data.</text>
</comment>
<sequence length="227" mass="25961">MTSTEQKITLAGKCAPQQRILSNIAEAGIEAVELYTDPQWLERLDEIKRVCEPFDFRWAIHAPNKGFQPERLAELAQAIDAEVMVFHCIYWEDEWARLVEAFDGVETTLCAENITTALESLPLMRRYGFGRCLDLEHVQLECAGLNEEDFLPLIAESTHIHLTGYVHGGELWHTHVHHSPEHGERVLRLVKKAGYSGMIVSEARARHQSLDEFRRLKAFVDECLARP</sequence>
<evidence type="ECO:0000313" key="1">
    <source>
        <dbReference type="EMBL" id="KKO11360.1"/>
    </source>
</evidence>
<accession>A0A0F9W4V9</accession>
<gene>
    <name evidence="1" type="ORF">LCGC14_0018410</name>
</gene>
<evidence type="ECO:0008006" key="2">
    <source>
        <dbReference type="Google" id="ProtNLM"/>
    </source>
</evidence>
<reference evidence="1" key="1">
    <citation type="journal article" date="2015" name="Nature">
        <title>Complex archaea that bridge the gap between prokaryotes and eukaryotes.</title>
        <authorList>
            <person name="Spang A."/>
            <person name="Saw J.H."/>
            <person name="Jorgensen S.L."/>
            <person name="Zaremba-Niedzwiedzka K."/>
            <person name="Martijn J."/>
            <person name="Lind A.E."/>
            <person name="van Eijk R."/>
            <person name="Schleper C."/>
            <person name="Guy L."/>
            <person name="Ettema T.J."/>
        </authorList>
    </citation>
    <scope>NUCLEOTIDE SEQUENCE</scope>
</reference>
<dbReference type="AlphaFoldDB" id="A0A0F9W4V9"/>
<dbReference type="EMBL" id="LAZR01000003">
    <property type="protein sequence ID" value="KKO11360.1"/>
    <property type="molecule type" value="Genomic_DNA"/>
</dbReference>
<protein>
    <recommendedName>
        <fullName evidence="2">Xylose isomerase-like TIM barrel domain-containing protein</fullName>
    </recommendedName>
</protein>
<dbReference type="SUPFAM" id="SSF51658">
    <property type="entry name" value="Xylose isomerase-like"/>
    <property type="match status" value="1"/>
</dbReference>
<proteinExistence type="predicted"/>